<evidence type="ECO:0000256" key="5">
    <source>
        <dbReference type="ARBA" id="ARBA00023237"/>
    </source>
</evidence>
<keyword evidence="6" id="KW-0449">Lipoprotein</keyword>
<protein>
    <recommendedName>
        <fullName evidence="10">Lipoprotein</fullName>
    </recommendedName>
</protein>
<keyword evidence="9" id="KW-1185">Reference proteome</keyword>
<evidence type="ECO:0000313" key="9">
    <source>
        <dbReference type="Proteomes" id="UP000289411"/>
    </source>
</evidence>
<evidence type="ECO:0000256" key="7">
    <source>
        <dbReference type="SAM" id="MobiDB-lite"/>
    </source>
</evidence>
<dbReference type="NCBIfam" id="NF047847">
    <property type="entry name" value="SS_mature_LptM"/>
    <property type="match status" value="1"/>
</dbReference>
<evidence type="ECO:0000256" key="2">
    <source>
        <dbReference type="ARBA" id="ARBA00022729"/>
    </source>
</evidence>
<keyword evidence="5" id="KW-0998">Cell outer membrane</keyword>
<evidence type="ECO:0000256" key="3">
    <source>
        <dbReference type="ARBA" id="ARBA00023136"/>
    </source>
</evidence>
<sequence length="78" mass="8147">MILARPSPIPAVRALVLVLAVGVALAGCGRRGRLEPPPTPESIAAAQKAKDSKSGIHKRVPNPAIRAPNQPFVLDPIL</sequence>
<evidence type="ECO:0000256" key="1">
    <source>
        <dbReference type="ARBA" id="ARBA00004459"/>
    </source>
</evidence>
<reference evidence="8 9" key="2">
    <citation type="submission" date="2019-02" db="EMBL/GenBank/DDBJ databases">
        <title>'Lichenibacterium ramalinii' gen. nov. sp. nov., 'Lichenibacterium minor' gen. nov. sp. nov.</title>
        <authorList>
            <person name="Pankratov T."/>
        </authorList>
    </citation>
    <scope>NUCLEOTIDE SEQUENCE [LARGE SCALE GENOMIC DNA]</scope>
    <source>
        <strain evidence="8 9">RmlP001</strain>
    </source>
</reference>
<gene>
    <name evidence="8" type="ORF">D3272_06155</name>
</gene>
<keyword evidence="2" id="KW-0732">Signal</keyword>
<evidence type="ECO:0008006" key="10">
    <source>
        <dbReference type="Google" id="ProtNLM"/>
    </source>
</evidence>
<accession>A0A4Q2RGZ0</accession>
<keyword evidence="3" id="KW-0472">Membrane</keyword>
<evidence type="ECO:0000256" key="4">
    <source>
        <dbReference type="ARBA" id="ARBA00023139"/>
    </source>
</evidence>
<comment type="subcellular location">
    <subcellularLocation>
        <location evidence="1">Cell outer membrane</location>
        <topology evidence="1">Lipid-anchor</topology>
    </subcellularLocation>
</comment>
<dbReference type="InterPro" id="IPR032831">
    <property type="entry name" value="LptM_cons"/>
</dbReference>
<evidence type="ECO:0000256" key="6">
    <source>
        <dbReference type="ARBA" id="ARBA00023288"/>
    </source>
</evidence>
<feature type="region of interest" description="Disordered" evidence="7">
    <location>
        <begin position="30"/>
        <end position="62"/>
    </location>
</feature>
<dbReference type="AlphaFoldDB" id="A0A4Q2RGZ0"/>
<reference evidence="8 9" key="1">
    <citation type="submission" date="2018-09" db="EMBL/GenBank/DDBJ databases">
        <authorList>
            <person name="Grouzdev D.S."/>
            <person name="Krutkina M.S."/>
        </authorList>
    </citation>
    <scope>NUCLEOTIDE SEQUENCE [LARGE SCALE GENOMIC DNA]</scope>
    <source>
        <strain evidence="8 9">RmlP001</strain>
    </source>
</reference>
<dbReference type="PROSITE" id="PS51257">
    <property type="entry name" value="PROKAR_LIPOPROTEIN"/>
    <property type="match status" value="1"/>
</dbReference>
<organism evidence="8 9">
    <name type="scientific">Lichenibacterium ramalinae</name>
    <dbReference type="NCBI Taxonomy" id="2316527"/>
    <lineage>
        <taxon>Bacteria</taxon>
        <taxon>Pseudomonadati</taxon>
        <taxon>Pseudomonadota</taxon>
        <taxon>Alphaproteobacteria</taxon>
        <taxon>Hyphomicrobiales</taxon>
        <taxon>Lichenihabitantaceae</taxon>
        <taxon>Lichenibacterium</taxon>
    </lineage>
</organism>
<dbReference type="EMBL" id="QYBC01000004">
    <property type="protein sequence ID" value="RYB06333.1"/>
    <property type="molecule type" value="Genomic_DNA"/>
</dbReference>
<proteinExistence type="predicted"/>
<dbReference type="Proteomes" id="UP000289411">
    <property type="component" value="Unassembled WGS sequence"/>
</dbReference>
<name>A0A4Q2RGZ0_9HYPH</name>
<keyword evidence="4" id="KW-0564">Palmitate</keyword>
<evidence type="ECO:0000313" key="8">
    <source>
        <dbReference type="EMBL" id="RYB06333.1"/>
    </source>
</evidence>
<comment type="caution">
    <text evidence="8">The sequence shown here is derived from an EMBL/GenBank/DDBJ whole genome shotgun (WGS) entry which is preliminary data.</text>
</comment>